<dbReference type="SUPFAM" id="SSF82771">
    <property type="entry name" value="GIY-YIG endonuclease"/>
    <property type="match status" value="1"/>
</dbReference>
<evidence type="ECO:0000313" key="3">
    <source>
        <dbReference type="Proteomes" id="UP000471501"/>
    </source>
</evidence>
<protein>
    <recommendedName>
        <fullName evidence="1">GIY-YIG domain-containing protein</fullName>
    </recommendedName>
</protein>
<dbReference type="Gene3D" id="3.40.1440.10">
    <property type="entry name" value="GIY-YIG endonuclease"/>
    <property type="match status" value="1"/>
</dbReference>
<evidence type="ECO:0000259" key="1">
    <source>
        <dbReference type="PROSITE" id="PS50164"/>
    </source>
</evidence>
<dbReference type="SMART" id="SM00465">
    <property type="entry name" value="GIYc"/>
    <property type="match status" value="1"/>
</dbReference>
<feature type="domain" description="GIY-YIG" evidence="1">
    <location>
        <begin position="176"/>
        <end position="281"/>
    </location>
</feature>
<dbReference type="EMBL" id="WSTB01000006">
    <property type="protein sequence ID" value="MWB95170.1"/>
    <property type="molecule type" value="Genomic_DNA"/>
</dbReference>
<accession>A0A6I4NLD3</accession>
<dbReference type="Pfam" id="PF20815">
    <property type="entry name" value="GIY_YIG_2"/>
    <property type="match status" value="1"/>
</dbReference>
<gene>
    <name evidence="2" type="ORF">GON26_12430</name>
</gene>
<keyword evidence="3" id="KW-1185">Reference proteome</keyword>
<dbReference type="PROSITE" id="PS50164">
    <property type="entry name" value="GIY_YIG"/>
    <property type="match status" value="1"/>
</dbReference>
<dbReference type="RefSeq" id="WP_160375089.1">
    <property type="nucleotide sequence ID" value="NZ_WSTB01000006.1"/>
</dbReference>
<reference evidence="2 3" key="1">
    <citation type="submission" date="2019-12" db="EMBL/GenBank/DDBJ databases">
        <authorList>
            <person name="Kim Y.S."/>
        </authorList>
    </citation>
    <scope>NUCLEOTIDE SEQUENCE [LARGE SCALE GENOMIC DNA]</scope>
    <source>
        <strain evidence="2 3">GA093</strain>
    </source>
</reference>
<proteinExistence type="predicted"/>
<sequence length="286" mass="33080">MTKFSWDIIQKQSDEILSCGLNKLKTQTFCDTSTVNEKGFGNYLISLDKVPFYVGEGKELIKRLKQQFKPTTSTFYKNFEKLNSANLLTKPTTIDKFKIQFISTNIGRKEVEEFGIVNLPTKLNGFQLDKRKKFAISDQKGLWNAVQANFATLLEEGETKILKSTFTSWFDTKTISMAGLYLVKDKSNKLIYIGESSDIGERIKTHSGRTYFSALRRHIGTDIFGFELQEIKGKKRYFSETEDKKVTEFLKTCKATLFPVVFGRYELEEYLIKKHKPLLNRKNKKD</sequence>
<evidence type="ECO:0000313" key="2">
    <source>
        <dbReference type="EMBL" id="MWB95170.1"/>
    </source>
</evidence>
<name>A0A6I4NLD3_9FLAO</name>
<dbReference type="InterPro" id="IPR000305">
    <property type="entry name" value="GIY-YIG_endonuc"/>
</dbReference>
<organism evidence="2 3">
    <name type="scientific">Flavobacterium hydrocarbonoxydans</name>
    <dbReference type="NCBI Taxonomy" id="2683249"/>
    <lineage>
        <taxon>Bacteria</taxon>
        <taxon>Pseudomonadati</taxon>
        <taxon>Bacteroidota</taxon>
        <taxon>Flavobacteriia</taxon>
        <taxon>Flavobacteriales</taxon>
        <taxon>Flavobacteriaceae</taxon>
        <taxon>Flavobacterium</taxon>
    </lineage>
</organism>
<dbReference type="AlphaFoldDB" id="A0A6I4NLD3"/>
<dbReference type="InterPro" id="IPR049311">
    <property type="entry name" value="GIY_YIG_cat"/>
</dbReference>
<dbReference type="InterPro" id="IPR035901">
    <property type="entry name" value="GIY-YIG_endonuc_sf"/>
</dbReference>
<dbReference type="Proteomes" id="UP000471501">
    <property type="component" value="Unassembled WGS sequence"/>
</dbReference>
<comment type="caution">
    <text evidence="2">The sequence shown here is derived from an EMBL/GenBank/DDBJ whole genome shotgun (WGS) entry which is preliminary data.</text>
</comment>